<accession>A0A381RTA5</accession>
<evidence type="ECO:0000256" key="2">
    <source>
        <dbReference type="ARBA" id="ARBA00023002"/>
    </source>
</evidence>
<comment type="similarity">
    <text evidence="1">Belongs to the glyceraldehyde-3-phosphate dehydrogenase family.</text>
</comment>
<dbReference type="SUPFAM" id="SSF55347">
    <property type="entry name" value="Glyceraldehyde-3-phosphate dehydrogenase-like, C-terminal domain"/>
    <property type="match status" value="1"/>
</dbReference>
<dbReference type="CDD" id="cd18126">
    <property type="entry name" value="GAPDH_I_C"/>
    <property type="match status" value="1"/>
</dbReference>
<evidence type="ECO:0000259" key="3">
    <source>
        <dbReference type="SMART" id="SM00846"/>
    </source>
</evidence>
<dbReference type="Pfam" id="PF02800">
    <property type="entry name" value="Gp_dh_C"/>
    <property type="match status" value="1"/>
</dbReference>
<evidence type="ECO:0000256" key="1">
    <source>
        <dbReference type="ARBA" id="ARBA00007406"/>
    </source>
</evidence>
<dbReference type="PIRSF" id="PIRSF000149">
    <property type="entry name" value="GAP_DH"/>
    <property type="match status" value="1"/>
</dbReference>
<dbReference type="SUPFAM" id="SSF51735">
    <property type="entry name" value="NAD(P)-binding Rossmann-fold domains"/>
    <property type="match status" value="1"/>
</dbReference>
<dbReference type="InterPro" id="IPR020828">
    <property type="entry name" value="GlycerAld_3-P_DH_NAD(P)-bd"/>
</dbReference>
<dbReference type="InterPro" id="IPR036291">
    <property type="entry name" value="NAD(P)-bd_dom_sf"/>
</dbReference>
<dbReference type="CDD" id="cd05214">
    <property type="entry name" value="GAPDH_I_N"/>
    <property type="match status" value="1"/>
</dbReference>
<dbReference type="Gene3D" id="3.40.50.720">
    <property type="entry name" value="NAD(P)-binding Rossmann-like Domain"/>
    <property type="match status" value="1"/>
</dbReference>
<dbReference type="Pfam" id="PF00044">
    <property type="entry name" value="Gp_dh_N"/>
    <property type="match status" value="1"/>
</dbReference>
<dbReference type="PANTHER" id="PTHR43148">
    <property type="entry name" value="GLYCERALDEHYDE-3-PHOSPHATE DEHYDROGENASE 2"/>
    <property type="match status" value="1"/>
</dbReference>
<feature type="domain" description="Glyceraldehyde 3-phosphate dehydrogenase NAD(P) binding" evidence="3">
    <location>
        <begin position="8"/>
        <end position="157"/>
    </location>
</feature>
<evidence type="ECO:0000313" key="4">
    <source>
        <dbReference type="EMBL" id="SUZ95116.1"/>
    </source>
</evidence>
<dbReference type="SMART" id="SM00846">
    <property type="entry name" value="Gp_dh_N"/>
    <property type="match status" value="1"/>
</dbReference>
<name>A0A381RTA5_9ZZZZ</name>
<dbReference type="PRINTS" id="PR00078">
    <property type="entry name" value="G3PDHDRGNASE"/>
</dbReference>
<dbReference type="GO" id="GO:0016620">
    <property type="term" value="F:oxidoreductase activity, acting on the aldehyde or oxo group of donors, NAD or NADP as acceptor"/>
    <property type="evidence" value="ECO:0007669"/>
    <property type="project" value="InterPro"/>
</dbReference>
<protein>
    <recommendedName>
        <fullName evidence="3">Glyceraldehyde 3-phosphate dehydrogenase NAD(P) binding domain-containing protein</fullName>
    </recommendedName>
</protein>
<dbReference type="InterPro" id="IPR020829">
    <property type="entry name" value="GlycerAld_3-P_DH_cat"/>
</dbReference>
<sequence length="340" mass="38007">MSNNSNKINIAIFGFGRIGRNIFRLAYKDPRFNIVAISEFGHSEALHYLLARDSVHGKLQDSITLEGNRFLIGDQSVKILPGEKPGEIPWSTMDIDFVIDATGAYLKREELDKHLQSGAKRVIVSRTPVDRIDRMVIHGINEKSIEQSDQIISATSSTTQAFGLMLKILDTHFGVQRSMMTTVHAYTADQPLTDAIGLDLRRSRSAVENIIPNTTGAPNIIEKLMPEFKGKLDGIAFNVPVPNGSCVDMTTELEKIPSPEELNSVMKEESENDFNQLIGYTNDPIVSSDVIGREETMVFDAKATMVTADRLLKTLCWYDNGWGFSKRILDTIRLYHGDEK</sequence>
<dbReference type="AlphaFoldDB" id="A0A381RTA5"/>
<organism evidence="4">
    <name type="scientific">marine metagenome</name>
    <dbReference type="NCBI Taxonomy" id="408172"/>
    <lineage>
        <taxon>unclassified sequences</taxon>
        <taxon>metagenomes</taxon>
        <taxon>ecological metagenomes</taxon>
    </lineage>
</organism>
<dbReference type="InterPro" id="IPR020831">
    <property type="entry name" value="GlycerAld/Erythrose_P_DH"/>
</dbReference>
<dbReference type="Gene3D" id="3.30.360.10">
    <property type="entry name" value="Dihydrodipicolinate Reductase, domain 2"/>
    <property type="match status" value="1"/>
</dbReference>
<dbReference type="GO" id="GO:0051287">
    <property type="term" value="F:NAD binding"/>
    <property type="evidence" value="ECO:0007669"/>
    <property type="project" value="InterPro"/>
</dbReference>
<dbReference type="FunFam" id="3.40.50.720:FF:000001">
    <property type="entry name" value="Glyceraldehyde-3-phosphate dehydrogenase"/>
    <property type="match status" value="1"/>
</dbReference>
<dbReference type="EMBL" id="UINC01002295">
    <property type="protein sequence ID" value="SUZ95116.1"/>
    <property type="molecule type" value="Genomic_DNA"/>
</dbReference>
<dbReference type="FunFam" id="3.30.360.10:FF:000002">
    <property type="entry name" value="Glyceraldehyde-3-phosphate dehydrogenase"/>
    <property type="match status" value="1"/>
</dbReference>
<proteinExistence type="inferred from homology"/>
<gene>
    <name evidence="4" type="ORF">METZ01_LOCUS47970</name>
</gene>
<keyword evidence="2" id="KW-0560">Oxidoreductase</keyword>
<reference evidence="4" key="1">
    <citation type="submission" date="2018-05" db="EMBL/GenBank/DDBJ databases">
        <authorList>
            <person name="Lanie J.A."/>
            <person name="Ng W.-L."/>
            <person name="Kazmierczak K.M."/>
            <person name="Andrzejewski T.M."/>
            <person name="Davidsen T.M."/>
            <person name="Wayne K.J."/>
            <person name="Tettelin H."/>
            <person name="Glass J.I."/>
            <person name="Rusch D."/>
            <person name="Podicherti R."/>
            <person name="Tsui H.-C.T."/>
            <person name="Winkler M.E."/>
        </authorList>
    </citation>
    <scope>NUCLEOTIDE SEQUENCE</scope>
</reference>